<evidence type="ECO:0000313" key="2">
    <source>
        <dbReference type="EMBL" id="QGG96838.1"/>
    </source>
</evidence>
<feature type="compositionally biased region" description="Basic and acidic residues" evidence="1">
    <location>
        <begin position="1"/>
        <end position="10"/>
    </location>
</feature>
<dbReference type="KEGG" id="atq:GH723_18000"/>
<evidence type="ECO:0000256" key="1">
    <source>
        <dbReference type="SAM" id="MobiDB-lite"/>
    </source>
</evidence>
<reference evidence="2 3" key="1">
    <citation type="submission" date="2019-11" db="EMBL/GenBank/DDBJ databases">
        <authorList>
            <person name="He Y."/>
        </authorList>
    </citation>
    <scope>NUCLEOTIDE SEQUENCE [LARGE SCALE GENOMIC DNA]</scope>
    <source>
        <strain evidence="2 3">SCSIO 58843</strain>
    </source>
</reference>
<sequence length="109" mass="11724">MVEPDRDDRGPQPQRGDVTHVGVDVDRAAEPDELDVAHRGPGAHGAVHVGDPHGAARRAHLDPQVCGDRQLVVDPAVLLEHQVAARRDDQPITVEAPLVARRLEPPGDL</sequence>
<dbReference type="AlphaFoldDB" id="A0A5Q2RJ02"/>
<gene>
    <name evidence="2" type="ORF">GH723_18000</name>
</gene>
<dbReference type="EMBL" id="CP045851">
    <property type="protein sequence ID" value="QGG96838.1"/>
    <property type="molecule type" value="Genomic_DNA"/>
</dbReference>
<dbReference type="Proteomes" id="UP000334019">
    <property type="component" value="Chromosome"/>
</dbReference>
<evidence type="ECO:0000313" key="3">
    <source>
        <dbReference type="Proteomes" id="UP000334019"/>
    </source>
</evidence>
<protein>
    <submittedName>
        <fullName evidence="2">Uncharacterized protein</fullName>
    </submittedName>
</protein>
<feature type="region of interest" description="Disordered" evidence="1">
    <location>
        <begin position="1"/>
        <end position="23"/>
    </location>
</feature>
<accession>A0A5Q2RJ02</accession>
<proteinExistence type="predicted"/>
<organism evidence="2 3">
    <name type="scientific">Actinomarinicola tropica</name>
    <dbReference type="NCBI Taxonomy" id="2789776"/>
    <lineage>
        <taxon>Bacteria</taxon>
        <taxon>Bacillati</taxon>
        <taxon>Actinomycetota</taxon>
        <taxon>Acidimicrobiia</taxon>
        <taxon>Acidimicrobiales</taxon>
        <taxon>Iamiaceae</taxon>
        <taxon>Actinomarinicola</taxon>
    </lineage>
</organism>
<name>A0A5Q2RJ02_9ACTN</name>
<feature type="region of interest" description="Disordered" evidence="1">
    <location>
        <begin position="36"/>
        <end position="58"/>
    </location>
</feature>
<keyword evidence="3" id="KW-1185">Reference proteome</keyword>